<dbReference type="SMART" id="SM00181">
    <property type="entry name" value="EGF"/>
    <property type="match status" value="3"/>
</dbReference>
<keyword evidence="4" id="KW-1015">Disulfide bond</keyword>
<dbReference type="Pfam" id="PF00059">
    <property type="entry name" value="Lectin_C"/>
    <property type="match status" value="5"/>
</dbReference>
<dbReference type="PANTHER" id="PTHR22803">
    <property type="entry name" value="MANNOSE, PHOSPHOLIPASE, LECTIN RECEPTOR RELATED"/>
    <property type="match status" value="1"/>
</dbReference>
<proteinExistence type="predicted"/>
<comment type="caution">
    <text evidence="5">Lacks conserved residue(s) required for the propagation of feature annotation.</text>
</comment>
<dbReference type="CDD" id="cd00037">
    <property type="entry name" value="CLECT"/>
    <property type="match status" value="6"/>
</dbReference>
<feature type="domain" description="EGF-like" evidence="7">
    <location>
        <begin position="602"/>
        <end position="642"/>
    </location>
</feature>
<evidence type="ECO:0000256" key="1">
    <source>
        <dbReference type="ARBA" id="ARBA00022536"/>
    </source>
</evidence>
<reference evidence="9 10" key="1">
    <citation type="submission" date="2024-02" db="EMBL/GenBank/DDBJ databases">
        <authorList>
            <person name="Daric V."/>
            <person name="Darras S."/>
        </authorList>
    </citation>
    <scope>NUCLEOTIDE SEQUENCE [LARGE SCALE GENOMIC DNA]</scope>
</reference>
<feature type="domain" description="C-type lectin" evidence="8">
    <location>
        <begin position="29"/>
        <end position="136"/>
    </location>
</feature>
<dbReference type="InterPro" id="IPR024731">
    <property type="entry name" value="NELL2-like_EGF"/>
</dbReference>
<feature type="chain" id="PRO_5046690861" evidence="6">
    <location>
        <begin position="24"/>
        <end position="1078"/>
    </location>
</feature>
<dbReference type="Pfam" id="PF12947">
    <property type="entry name" value="EGF_3"/>
    <property type="match status" value="3"/>
</dbReference>
<evidence type="ECO:0000259" key="8">
    <source>
        <dbReference type="PROSITE" id="PS50041"/>
    </source>
</evidence>
<keyword evidence="2 6" id="KW-0732">Signal</keyword>
<dbReference type="SUPFAM" id="SSF56436">
    <property type="entry name" value="C-type lectin-like"/>
    <property type="match status" value="6"/>
</dbReference>
<name>A0ABP0FK03_CLALP</name>
<dbReference type="Gene3D" id="3.10.100.10">
    <property type="entry name" value="Mannose-Binding Protein A, subunit A"/>
    <property type="match status" value="6"/>
</dbReference>
<dbReference type="InterPro" id="IPR000742">
    <property type="entry name" value="EGF"/>
</dbReference>
<feature type="domain" description="EGF-like" evidence="7">
    <location>
        <begin position="906"/>
        <end position="946"/>
    </location>
</feature>
<dbReference type="SMART" id="SM00034">
    <property type="entry name" value="CLECT"/>
    <property type="match status" value="6"/>
</dbReference>
<dbReference type="PROSITE" id="PS01186">
    <property type="entry name" value="EGF_2"/>
    <property type="match status" value="2"/>
</dbReference>
<feature type="domain" description="C-type lectin" evidence="8">
    <location>
        <begin position="952"/>
        <end position="1054"/>
    </location>
</feature>
<dbReference type="CDD" id="cd00054">
    <property type="entry name" value="EGF_CA"/>
    <property type="match status" value="3"/>
</dbReference>
<evidence type="ECO:0000256" key="6">
    <source>
        <dbReference type="SAM" id="SignalP"/>
    </source>
</evidence>
<dbReference type="InterPro" id="IPR000152">
    <property type="entry name" value="EGF-type_Asp/Asn_hydroxyl_site"/>
</dbReference>
<evidence type="ECO:0000259" key="7">
    <source>
        <dbReference type="PROSITE" id="PS50026"/>
    </source>
</evidence>
<feature type="signal peptide" evidence="6">
    <location>
        <begin position="1"/>
        <end position="23"/>
    </location>
</feature>
<feature type="domain" description="C-type lectin" evidence="8">
    <location>
        <begin position="310"/>
        <end position="430"/>
    </location>
</feature>
<organism evidence="9 10">
    <name type="scientific">Clavelina lepadiformis</name>
    <name type="common">Light-bulb sea squirt</name>
    <name type="synonym">Ascidia lepadiformis</name>
    <dbReference type="NCBI Taxonomy" id="159417"/>
    <lineage>
        <taxon>Eukaryota</taxon>
        <taxon>Metazoa</taxon>
        <taxon>Chordata</taxon>
        <taxon>Tunicata</taxon>
        <taxon>Ascidiacea</taxon>
        <taxon>Aplousobranchia</taxon>
        <taxon>Clavelinidae</taxon>
        <taxon>Clavelina</taxon>
    </lineage>
</organism>
<dbReference type="InterPro" id="IPR018097">
    <property type="entry name" value="EGF_Ca-bd_CS"/>
</dbReference>
<dbReference type="InterPro" id="IPR001304">
    <property type="entry name" value="C-type_lectin-like"/>
</dbReference>
<gene>
    <name evidence="9" type="ORF">CVLEPA_LOCUS10198</name>
</gene>
<dbReference type="PROSITE" id="PS50041">
    <property type="entry name" value="C_TYPE_LECTIN_2"/>
    <property type="match status" value="6"/>
</dbReference>
<feature type="domain" description="C-type lectin" evidence="8">
    <location>
        <begin position="172"/>
        <end position="285"/>
    </location>
</feature>
<dbReference type="SUPFAM" id="SSF57184">
    <property type="entry name" value="Growth factor receptor domain"/>
    <property type="match status" value="1"/>
</dbReference>
<accession>A0ABP0FK03</accession>
<evidence type="ECO:0000313" key="10">
    <source>
        <dbReference type="Proteomes" id="UP001642483"/>
    </source>
</evidence>
<feature type="domain" description="EGF-like" evidence="7">
    <location>
        <begin position="432"/>
        <end position="472"/>
    </location>
</feature>
<dbReference type="InterPro" id="IPR009030">
    <property type="entry name" value="Growth_fac_rcpt_cys_sf"/>
</dbReference>
<dbReference type="InterPro" id="IPR016187">
    <property type="entry name" value="CTDL_fold"/>
</dbReference>
<keyword evidence="10" id="KW-1185">Reference proteome</keyword>
<dbReference type="InterPro" id="IPR016186">
    <property type="entry name" value="C-type_lectin-like/link_sf"/>
</dbReference>
<keyword evidence="1 5" id="KW-0245">EGF-like domain</keyword>
<comment type="caution">
    <text evidence="9">The sequence shown here is derived from an EMBL/GenBank/DDBJ whole genome shotgun (WGS) entry which is preliminary data.</text>
</comment>
<dbReference type="PROSITE" id="PS50026">
    <property type="entry name" value="EGF_3"/>
    <property type="match status" value="3"/>
</dbReference>
<feature type="domain" description="C-type lectin" evidence="8">
    <location>
        <begin position="479"/>
        <end position="600"/>
    </location>
</feature>
<evidence type="ECO:0000313" key="9">
    <source>
        <dbReference type="EMBL" id="CAK8679961.1"/>
    </source>
</evidence>
<dbReference type="SMART" id="SM00179">
    <property type="entry name" value="EGF_CA"/>
    <property type="match status" value="3"/>
</dbReference>
<evidence type="ECO:0000256" key="2">
    <source>
        <dbReference type="ARBA" id="ARBA00022729"/>
    </source>
</evidence>
<evidence type="ECO:0000256" key="3">
    <source>
        <dbReference type="ARBA" id="ARBA00022737"/>
    </source>
</evidence>
<dbReference type="InterPro" id="IPR050111">
    <property type="entry name" value="C-type_lectin/snaclec_domain"/>
</dbReference>
<sequence length="1078" mass="121067">MTMIRIALVISVGCVLQINHAAASWQLTDNGFEYRQTSEKHSWQDARSECIEMGGDLAVHGMKDLAMRESIGEMITFTQVWIGFTDLEEEGAWKWLDGDQYDPSYDHWYPGRPSGDRDCAFISPGKDYKTVDRACDDNEYHLRGLCEKGTSIVLEEPEQVQPAAEINWHLADNGLEYIQTSEKHSWQDARSECIEMGGDLAVYGMKDLSMREAIGEMIPFTQVWIGFTDLEEEGAWRWLDGDQYDPSYDHWYPGRPSGDKDCAFISPGKDYKTVDRACDNNEYYLRGLCEKGSPIKKVGFSAPTGWYMAENGLEYKLSDKNIDWNGAREACRDLKSALAVQGMKDLEMRSTIANALSITDAWIGLNDEKTEATWMWLDGEQDDASLSHWIESFSLQSDKKHIENCARISSSNEYRTFPYKCDYRYKALCEKGVDFCSTKVANCHADATCQNVDGSFSCTCNDGFHGDGVTCRVDRPWYNPGNGYEYNVKEDVNWDDGRKQCQREGADLSSEGMKNLDIRNQIADALLKPYPANNVWFGVEADYYLFKWISDGTRAHDNGHWYSSNEPNGPTWTRCAALLHNQNYLAASESCSDKWDALCERDIDECSKNTHNCNENAECTNIPGSFKCTCNDDYSGDGVYCEVGHALGWFVAGNGFEYKLTRREQNWEESRTICQQMGGDLATKGFETLSERGPIAEEVGVNKAWIGMNDLDRERDWKFIDDTISVHKARIPEIWKDGFNLKDEAANEQDCGFIAKADDYKTDDSDCSAARYGLCQREATNEISCKKFSWTVGKSCDERVFGPDVRHDTRFYVASNGYDYFITDDEEEFSSAEGVCATKKTGSSLAVALLGDDKARGKVVEIFLESLGVDKAWVGGGRDCTALRADSSETEVETCTSRRRILCEKDIDECARKHDDCGENAACTNTIGSFTCACKPGYEGDGHKCTKIEVYRASNGYEYSLTSSLEYDRTKGECDDKGGDLAVDGIKDNDVRLEIADVLLRPFGITHTWVGLRKSFKASSWTWSDESTGGDEINWYPGQPSSGTHDCAFLLGRGDAEFRMGAARCRTASYVGLCEVST</sequence>
<dbReference type="InterPro" id="IPR001881">
    <property type="entry name" value="EGF-like_Ca-bd_dom"/>
</dbReference>
<dbReference type="PROSITE" id="PS01187">
    <property type="entry name" value="EGF_CA"/>
    <property type="match status" value="2"/>
</dbReference>
<evidence type="ECO:0000256" key="5">
    <source>
        <dbReference type="PROSITE-ProRule" id="PRU00076"/>
    </source>
</evidence>
<dbReference type="EMBL" id="CAWYQH010000068">
    <property type="protein sequence ID" value="CAK8679961.1"/>
    <property type="molecule type" value="Genomic_DNA"/>
</dbReference>
<keyword evidence="3" id="KW-0677">Repeat</keyword>
<evidence type="ECO:0000256" key="4">
    <source>
        <dbReference type="ARBA" id="ARBA00023157"/>
    </source>
</evidence>
<dbReference type="PROSITE" id="PS00010">
    <property type="entry name" value="ASX_HYDROXYL"/>
    <property type="match status" value="3"/>
</dbReference>
<protein>
    <submittedName>
        <fullName evidence="9">Uncharacterized protein</fullName>
    </submittedName>
</protein>
<dbReference type="Proteomes" id="UP001642483">
    <property type="component" value="Unassembled WGS sequence"/>
</dbReference>
<dbReference type="Gene3D" id="2.10.25.10">
    <property type="entry name" value="Laminin"/>
    <property type="match status" value="3"/>
</dbReference>
<feature type="domain" description="C-type lectin" evidence="8">
    <location>
        <begin position="653"/>
        <end position="776"/>
    </location>
</feature>